<dbReference type="RefSeq" id="WP_262430616.1">
    <property type="nucleotide sequence ID" value="NZ_JACRTG010000030.1"/>
</dbReference>
<comment type="caution">
    <text evidence="1">The sequence shown here is derived from an EMBL/GenBank/DDBJ whole genome shotgun (WGS) entry which is preliminary data.</text>
</comment>
<name>A0A926ILA0_9FIRM</name>
<organism evidence="1 2">
    <name type="scientific">Paratissierella segnis</name>
    <dbReference type="NCBI Taxonomy" id="2763679"/>
    <lineage>
        <taxon>Bacteria</taxon>
        <taxon>Bacillati</taxon>
        <taxon>Bacillota</taxon>
        <taxon>Tissierellia</taxon>
        <taxon>Tissierellales</taxon>
        <taxon>Tissierellaceae</taxon>
        <taxon>Paratissierella</taxon>
    </lineage>
</organism>
<proteinExistence type="predicted"/>
<keyword evidence="2" id="KW-1185">Reference proteome</keyword>
<gene>
    <name evidence="1" type="ORF">H8707_13115</name>
</gene>
<accession>A0A926ILA0</accession>
<evidence type="ECO:0000313" key="1">
    <source>
        <dbReference type="EMBL" id="MBC8589155.1"/>
    </source>
</evidence>
<protein>
    <submittedName>
        <fullName evidence="1">Uncharacterized protein</fullName>
    </submittedName>
</protein>
<dbReference type="Proteomes" id="UP000601171">
    <property type="component" value="Unassembled WGS sequence"/>
</dbReference>
<dbReference type="EMBL" id="JACRTG010000030">
    <property type="protein sequence ID" value="MBC8589155.1"/>
    <property type="molecule type" value="Genomic_DNA"/>
</dbReference>
<dbReference type="AlphaFoldDB" id="A0A926ILA0"/>
<reference evidence="1" key="1">
    <citation type="submission" date="2020-08" db="EMBL/GenBank/DDBJ databases">
        <title>Genome public.</title>
        <authorList>
            <person name="Liu C."/>
            <person name="Sun Q."/>
        </authorList>
    </citation>
    <scope>NUCLEOTIDE SEQUENCE</scope>
    <source>
        <strain evidence="1">BX21</strain>
    </source>
</reference>
<evidence type="ECO:0000313" key="2">
    <source>
        <dbReference type="Proteomes" id="UP000601171"/>
    </source>
</evidence>
<sequence>MEKYDFEELKKIDFNITKKLFSFIKKEVDIDLLNENLNIDLHFFQEENNKALFNTWLSIDYIDNTGKSFIDKFLDRYKDSLKPIERNMLISKNESFVSLFEILGYRGEYMFVRDSLQDKEYQLWEPNLANVLDEGEFIFARIGKILGRYSYIGELNYLPFSVKSIFIEEFLIDYNRHRKSNISLTIKEYLKKHSMKLFSIYNDCILNILEYEEDITSYLYNEIYEFEGYLQNKAHSLTIKKHITNLIEFFEYYLAEDDYTLYDVDKMDFKYFFKEAVKDEFIISQEEFNSYLSTFIKYLSFLKNKSTEYKDTYMELLEISNNRFYYMNKLKSNSSPYNLDRNFVNNIALDLNERAVSLIIDFDRFILYAIDKKLELTEKNKYIKRKYLLELNSIFEENMTINRRNLNQVDFPIIHLFYQLSIKLGLMKIDGEYLVLTKKGTNFVRLKDEEKFTILFDFIWSKEFINQVTNINIKSIEIIKKIFVDMINSISPNSYCSLSTIISSFDEYPNFFIHYGKYLKYLGLIRLNLYPQYNFEVTSLGKNVFRILKDNEDRKENSIVSLESYRNKRNF</sequence>